<evidence type="ECO:0000313" key="3">
    <source>
        <dbReference type="Proteomes" id="UP001462502"/>
    </source>
</evidence>
<comment type="caution">
    <text evidence="2">The sequence shown here is derived from an EMBL/GenBank/DDBJ whole genome shotgun (WGS) entry which is preliminary data.</text>
</comment>
<dbReference type="RefSeq" id="WP_347937949.1">
    <property type="nucleotide sequence ID" value="NZ_JBDXMI010000004.1"/>
</dbReference>
<evidence type="ECO:0008006" key="4">
    <source>
        <dbReference type="Google" id="ProtNLM"/>
    </source>
</evidence>
<reference evidence="2 3" key="1">
    <citation type="submission" date="2024-05" db="EMBL/GenBank/DDBJ databases">
        <authorList>
            <person name="De Oliveira J.P."/>
            <person name="Noriler S.A."/>
            <person name="De Oliveira A.G."/>
            <person name="Sipoli D.S."/>
        </authorList>
    </citation>
    <scope>NUCLEOTIDE SEQUENCE [LARGE SCALE GENOMIC DNA]</scope>
    <source>
        <strain evidence="2 3">LABIM192</strain>
    </source>
</reference>
<protein>
    <recommendedName>
        <fullName evidence="4">DUF1043 domain-containing protein</fullName>
    </recommendedName>
</protein>
<evidence type="ECO:0000256" key="1">
    <source>
        <dbReference type="SAM" id="Phobius"/>
    </source>
</evidence>
<name>A0ABV0J0H2_9NEIS</name>
<keyword evidence="1" id="KW-1133">Transmembrane helix</keyword>
<dbReference type="EMBL" id="JBDXMI010000004">
    <property type="protein sequence ID" value="MEO9387034.1"/>
    <property type="molecule type" value="Genomic_DNA"/>
</dbReference>
<accession>A0ABV0J0H2</accession>
<organism evidence="2 3">
    <name type="scientific">Chromobacterium phragmitis</name>
    <dbReference type="NCBI Taxonomy" id="2202141"/>
    <lineage>
        <taxon>Bacteria</taxon>
        <taxon>Pseudomonadati</taxon>
        <taxon>Pseudomonadota</taxon>
        <taxon>Betaproteobacteria</taxon>
        <taxon>Neisseriales</taxon>
        <taxon>Chromobacteriaceae</taxon>
        <taxon>Chromobacterium</taxon>
    </lineage>
</organism>
<gene>
    <name evidence="2" type="ORF">ABI908_23355</name>
</gene>
<proteinExistence type="predicted"/>
<dbReference type="Proteomes" id="UP001462502">
    <property type="component" value="Unassembled WGS sequence"/>
</dbReference>
<keyword evidence="3" id="KW-1185">Reference proteome</keyword>
<keyword evidence="1" id="KW-0472">Membrane</keyword>
<evidence type="ECO:0000313" key="2">
    <source>
        <dbReference type="EMBL" id="MEO9387034.1"/>
    </source>
</evidence>
<keyword evidence="1" id="KW-0812">Transmembrane</keyword>
<feature type="transmembrane region" description="Helical" evidence="1">
    <location>
        <begin position="6"/>
        <end position="24"/>
    </location>
</feature>
<sequence length="108" mass="12117">MDLTQLLITVAVALLAILVCRAIVHRGLRAFGEKYAETFISQQGEIIELHERIEELEELLKLYRRSEKLHNTNALRDVLSGAIDAIDAARRNAAAPDDQPEERQPEAA</sequence>